<name>A0ABV2HDH0_9HYPH</name>
<sequence length="36" mass="3879">MDFVRPGCEAFRTYGVKQVVGISALGRGWAKDAGHV</sequence>
<proteinExistence type="predicted"/>
<reference evidence="1 2" key="1">
    <citation type="submission" date="2024-06" db="EMBL/GenBank/DDBJ databases">
        <title>Genomic Encyclopedia of Type Strains, Phase IV (KMG-IV): sequencing the most valuable type-strain genomes for metagenomic binning, comparative biology and taxonomic classification.</title>
        <authorList>
            <person name="Goeker M."/>
        </authorList>
    </citation>
    <scope>NUCLEOTIDE SEQUENCE [LARGE SCALE GENOMIC DNA]</scope>
    <source>
        <strain evidence="1 2">DSM 105042</strain>
    </source>
</reference>
<keyword evidence="2" id="KW-1185">Reference proteome</keyword>
<organism evidence="1 2">
    <name type="scientific">Pseudorhizobium tarimense</name>
    <dbReference type="NCBI Taxonomy" id="1079109"/>
    <lineage>
        <taxon>Bacteria</taxon>
        <taxon>Pseudomonadati</taxon>
        <taxon>Pseudomonadota</taxon>
        <taxon>Alphaproteobacteria</taxon>
        <taxon>Hyphomicrobiales</taxon>
        <taxon>Rhizobiaceae</taxon>
        <taxon>Rhizobium/Agrobacterium group</taxon>
        <taxon>Pseudorhizobium</taxon>
    </lineage>
</organism>
<gene>
    <name evidence="1" type="ORF">ABID21_004737</name>
</gene>
<dbReference type="Proteomes" id="UP001549031">
    <property type="component" value="Unassembled WGS sequence"/>
</dbReference>
<protein>
    <submittedName>
        <fullName evidence="1">Uncharacterized protein</fullName>
    </submittedName>
</protein>
<dbReference type="EMBL" id="JBEPLJ010000028">
    <property type="protein sequence ID" value="MET3588601.1"/>
    <property type="molecule type" value="Genomic_DNA"/>
</dbReference>
<evidence type="ECO:0000313" key="2">
    <source>
        <dbReference type="Proteomes" id="UP001549031"/>
    </source>
</evidence>
<evidence type="ECO:0000313" key="1">
    <source>
        <dbReference type="EMBL" id="MET3588601.1"/>
    </source>
</evidence>
<comment type="caution">
    <text evidence="1">The sequence shown here is derived from an EMBL/GenBank/DDBJ whole genome shotgun (WGS) entry which is preliminary data.</text>
</comment>
<accession>A0ABV2HDH0</accession>